<dbReference type="Pfam" id="PF02746">
    <property type="entry name" value="MR_MLE_N"/>
    <property type="match status" value="1"/>
</dbReference>
<dbReference type="InterPro" id="IPR013342">
    <property type="entry name" value="Mandelate_racemase_C"/>
</dbReference>
<dbReference type="GeneID" id="93278990"/>
<dbReference type="PANTHER" id="PTHR48080">
    <property type="entry name" value="D-GALACTONATE DEHYDRATASE-RELATED"/>
    <property type="match status" value="1"/>
</dbReference>
<accession>A0A1I0JHM6</accession>
<evidence type="ECO:0000256" key="2">
    <source>
        <dbReference type="ARBA" id="ARBA00023239"/>
    </source>
</evidence>
<dbReference type="SUPFAM" id="SSF51604">
    <property type="entry name" value="Enolase C-terminal domain-like"/>
    <property type="match status" value="1"/>
</dbReference>
<dbReference type="SUPFAM" id="SSF54826">
    <property type="entry name" value="Enolase N-terminal domain-like"/>
    <property type="match status" value="1"/>
</dbReference>
<evidence type="ECO:0000313" key="4">
    <source>
        <dbReference type="EMBL" id="SEU08830.1"/>
    </source>
</evidence>
<dbReference type="InterPro" id="IPR034593">
    <property type="entry name" value="DgoD-like"/>
</dbReference>
<reference evidence="5" key="1">
    <citation type="submission" date="2016-10" db="EMBL/GenBank/DDBJ databases">
        <authorList>
            <person name="Varghese N."/>
            <person name="Submissions S."/>
        </authorList>
    </citation>
    <scope>NUCLEOTIDE SEQUENCE [LARGE SCALE GENOMIC DNA]</scope>
    <source>
        <strain evidence="5">NLAE-zl-G277</strain>
    </source>
</reference>
<evidence type="ECO:0000256" key="1">
    <source>
        <dbReference type="ARBA" id="ARBA00022723"/>
    </source>
</evidence>
<name>A0A1I0JHM6_9FIRM</name>
<evidence type="ECO:0000313" key="5">
    <source>
        <dbReference type="Proteomes" id="UP000198508"/>
    </source>
</evidence>
<protein>
    <submittedName>
        <fullName evidence="4">L-alanine-DL-glutamate epimerase</fullName>
    </submittedName>
</protein>
<sequence>MKIVDVKFYPIKVRNNAKGGVYWFLLKLTTDSNVSGWGEVIWNAYDPGTLRRMVMDVAENYIIGESPFAIEKVFGKIYAKHCKMHTDLSTMGLISGFEIACWDIIGKETGQPVYNLLGGMVNERIRTYTYLYEKEDKIFCEDFWTMPEACAKRAREYVDMGFTAVKLDPMAPYLDSYAVHMPSRESLLRAERNIAGIREAVGENCDIIIGTHGQFTAAGAIRVAKCLEKYDPLWFEEPTPPENFPVLKKVSEATTIPIATGERLSTKYEFAPLLEQKSCDIFQLDLAGVGGILEAKKIASMCEAWHTQVTTHFWAGPVNFAAQIQLDACCPNFLIQEAIETMGSFGGFDKVMKKPFDWQEGYIIPSKEPGLGIELDEEKIQSYVVEDYDDQNILI</sequence>
<dbReference type="CDD" id="cd03316">
    <property type="entry name" value="MR_like"/>
    <property type="match status" value="1"/>
</dbReference>
<dbReference type="SMART" id="SM00922">
    <property type="entry name" value="MR_MLE"/>
    <property type="match status" value="1"/>
</dbReference>
<dbReference type="EMBL" id="FOIM01000029">
    <property type="protein sequence ID" value="SEU08830.1"/>
    <property type="molecule type" value="Genomic_DNA"/>
</dbReference>
<dbReference type="STRING" id="460384.SAMN05216313_12949"/>
<dbReference type="InterPro" id="IPR013341">
    <property type="entry name" value="Mandelate_racemase_N_dom"/>
</dbReference>
<dbReference type="RefSeq" id="WP_092368902.1">
    <property type="nucleotide sequence ID" value="NZ_CABJCG010000002.1"/>
</dbReference>
<dbReference type="Pfam" id="PF13378">
    <property type="entry name" value="MR_MLE_C"/>
    <property type="match status" value="1"/>
</dbReference>
<dbReference type="Gene3D" id="3.20.20.120">
    <property type="entry name" value="Enolase-like C-terminal domain"/>
    <property type="match status" value="1"/>
</dbReference>
<feature type="domain" description="Mandelate racemase/muconate lactonizing enzyme C-terminal" evidence="3">
    <location>
        <begin position="147"/>
        <end position="257"/>
    </location>
</feature>
<dbReference type="AlphaFoldDB" id="A0A1I0JHM6"/>
<dbReference type="PANTHER" id="PTHR48080:SF2">
    <property type="entry name" value="D-GALACTONATE DEHYDRATASE"/>
    <property type="match status" value="1"/>
</dbReference>
<gene>
    <name evidence="4" type="ORF">SAMN05216313_12949</name>
</gene>
<dbReference type="Gene3D" id="3.30.390.10">
    <property type="entry name" value="Enolase-like, N-terminal domain"/>
    <property type="match status" value="1"/>
</dbReference>
<keyword evidence="5" id="KW-1185">Reference proteome</keyword>
<dbReference type="GO" id="GO:0016829">
    <property type="term" value="F:lyase activity"/>
    <property type="evidence" value="ECO:0007669"/>
    <property type="project" value="UniProtKB-KW"/>
</dbReference>
<dbReference type="InterPro" id="IPR029017">
    <property type="entry name" value="Enolase-like_N"/>
</dbReference>
<dbReference type="Proteomes" id="UP000198508">
    <property type="component" value="Unassembled WGS sequence"/>
</dbReference>
<organism evidence="4 5">
    <name type="scientific">Enterocloster lavalensis</name>
    <dbReference type="NCBI Taxonomy" id="460384"/>
    <lineage>
        <taxon>Bacteria</taxon>
        <taxon>Bacillati</taxon>
        <taxon>Bacillota</taxon>
        <taxon>Clostridia</taxon>
        <taxon>Lachnospirales</taxon>
        <taxon>Lachnospiraceae</taxon>
        <taxon>Enterocloster</taxon>
    </lineage>
</organism>
<evidence type="ECO:0000259" key="3">
    <source>
        <dbReference type="SMART" id="SM00922"/>
    </source>
</evidence>
<keyword evidence="1" id="KW-0479">Metal-binding</keyword>
<dbReference type="GO" id="GO:0046872">
    <property type="term" value="F:metal ion binding"/>
    <property type="evidence" value="ECO:0007669"/>
    <property type="project" value="UniProtKB-KW"/>
</dbReference>
<dbReference type="InterPro" id="IPR036849">
    <property type="entry name" value="Enolase-like_C_sf"/>
</dbReference>
<dbReference type="InterPro" id="IPR029065">
    <property type="entry name" value="Enolase_C-like"/>
</dbReference>
<proteinExistence type="predicted"/>
<keyword evidence="2" id="KW-0456">Lyase</keyword>